<evidence type="ECO:0000313" key="1">
    <source>
        <dbReference type="EMBL" id="KAK0603876.1"/>
    </source>
</evidence>
<organism evidence="1 2">
    <name type="scientific">Acer saccharum</name>
    <name type="common">Sugar maple</name>
    <dbReference type="NCBI Taxonomy" id="4024"/>
    <lineage>
        <taxon>Eukaryota</taxon>
        <taxon>Viridiplantae</taxon>
        <taxon>Streptophyta</taxon>
        <taxon>Embryophyta</taxon>
        <taxon>Tracheophyta</taxon>
        <taxon>Spermatophyta</taxon>
        <taxon>Magnoliopsida</taxon>
        <taxon>eudicotyledons</taxon>
        <taxon>Gunneridae</taxon>
        <taxon>Pentapetalae</taxon>
        <taxon>rosids</taxon>
        <taxon>malvids</taxon>
        <taxon>Sapindales</taxon>
        <taxon>Sapindaceae</taxon>
        <taxon>Hippocastanoideae</taxon>
        <taxon>Acereae</taxon>
        <taxon>Acer</taxon>
    </lineage>
</organism>
<evidence type="ECO:0000313" key="2">
    <source>
        <dbReference type="Proteomes" id="UP001168877"/>
    </source>
</evidence>
<gene>
    <name evidence="1" type="ORF">LWI29_009651</name>
</gene>
<dbReference type="Proteomes" id="UP001168877">
    <property type="component" value="Unassembled WGS sequence"/>
</dbReference>
<accession>A0AA39T4J0</accession>
<reference evidence="1" key="1">
    <citation type="journal article" date="2022" name="Plant J.">
        <title>Strategies of tolerance reflected in two North American maple genomes.</title>
        <authorList>
            <person name="McEvoy S.L."/>
            <person name="Sezen U.U."/>
            <person name="Trouern-Trend A."/>
            <person name="McMahon S.M."/>
            <person name="Schaberg P.G."/>
            <person name="Yang J."/>
            <person name="Wegrzyn J.L."/>
            <person name="Swenson N.G."/>
        </authorList>
    </citation>
    <scope>NUCLEOTIDE SEQUENCE</scope>
    <source>
        <strain evidence="1">NS2018</strain>
    </source>
</reference>
<dbReference type="AlphaFoldDB" id="A0AA39T4J0"/>
<comment type="caution">
    <text evidence="1">The sequence shown here is derived from an EMBL/GenBank/DDBJ whole genome shotgun (WGS) entry which is preliminary data.</text>
</comment>
<dbReference type="EMBL" id="JAUESC010000002">
    <property type="protein sequence ID" value="KAK0603876.1"/>
    <property type="molecule type" value="Genomic_DNA"/>
</dbReference>
<name>A0AA39T4J0_ACESA</name>
<reference evidence="1" key="2">
    <citation type="submission" date="2023-06" db="EMBL/GenBank/DDBJ databases">
        <authorList>
            <person name="Swenson N.G."/>
            <person name="Wegrzyn J.L."/>
            <person name="Mcevoy S.L."/>
        </authorList>
    </citation>
    <scope>NUCLEOTIDE SEQUENCE</scope>
    <source>
        <strain evidence="1">NS2018</strain>
        <tissue evidence="1">Leaf</tissue>
    </source>
</reference>
<protein>
    <submittedName>
        <fullName evidence="1">Uncharacterized protein</fullName>
    </submittedName>
</protein>
<keyword evidence="2" id="KW-1185">Reference proteome</keyword>
<sequence length="81" mass="9064">MATVGAKPRSGVFFGHGGDVAVTMKLWWTVCGGSGRARRLWCGGCVEEEEEKEEDKEEDQIGSDRRCRADRRWSAARCDVE</sequence>
<proteinExistence type="predicted"/>